<sequence>MSPVPKLEVEDANTTGWKNLVSTNGPGVLKGIGVTHAYAAVPVVRIKIDGNIDQKGEIGSGWGSNYGNVGMSLGLPFNDNLQIEIKNRNSKNPVTKFWASVVLGQHP</sequence>
<gene>
    <name evidence="1" type="ORF">ACFO0N_14975</name>
</gene>
<proteinExistence type="predicted"/>
<dbReference type="Proteomes" id="UP001595921">
    <property type="component" value="Unassembled WGS sequence"/>
</dbReference>
<protein>
    <submittedName>
        <fullName evidence="1">Uncharacterized protein</fullName>
    </submittedName>
</protein>
<evidence type="ECO:0000313" key="1">
    <source>
        <dbReference type="EMBL" id="MFC4359247.1"/>
    </source>
</evidence>
<name>A0ABD5PF07_9EURY</name>
<reference evidence="1 2" key="1">
    <citation type="journal article" date="2019" name="Int. J. Syst. Evol. Microbiol.">
        <title>The Global Catalogue of Microorganisms (GCM) 10K type strain sequencing project: providing services to taxonomists for standard genome sequencing and annotation.</title>
        <authorList>
            <consortium name="The Broad Institute Genomics Platform"/>
            <consortium name="The Broad Institute Genome Sequencing Center for Infectious Disease"/>
            <person name="Wu L."/>
            <person name="Ma J."/>
        </authorList>
    </citation>
    <scope>NUCLEOTIDE SEQUENCE [LARGE SCALE GENOMIC DNA]</scope>
    <source>
        <strain evidence="1 2">CGMCC 1.12553</strain>
    </source>
</reference>
<evidence type="ECO:0000313" key="2">
    <source>
        <dbReference type="Proteomes" id="UP001595921"/>
    </source>
</evidence>
<dbReference type="RefSeq" id="WP_267622872.1">
    <property type="nucleotide sequence ID" value="NZ_JAODIW010000006.1"/>
</dbReference>
<comment type="caution">
    <text evidence="1">The sequence shown here is derived from an EMBL/GenBank/DDBJ whole genome shotgun (WGS) entry which is preliminary data.</text>
</comment>
<organism evidence="1 2">
    <name type="scientific">Halobium salinum</name>
    <dbReference type="NCBI Taxonomy" id="1364940"/>
    <lineage>
        <taxon>Archaea</taxon>
        <taxon>Methanobacteriati</taxon>
        <taxon>Methanobacteriota</taxon>
        <taxon>Stenosarchaea group</taxon>
        <taxon>Halobacteria</taxon>
        <taxon>Halobacteriales</taxon>
        <taxon>Haloferacaceae</taxon>
        <taxon>Halobium</taxon>
    </lineage>
</organism>
<dbReference type="AlphaFoldDB" id="A0ABD5PF07"/>
<keyword evidence="2" id="KW-1185">Reference proteome</keyword>
<dbReference type="EMBL" id="JBHSDS010000008">
    <property type="protein sequence ID" value="MFC4359247.1"/>
    <property type="molecule type" value="Genomic_DNA"/>
</dbReference>
<accession>A0ABD5PF07</accession>